<dbReference type="Pfam" id="PF13205">
    <property type="entry name" value="Big_5"/>
    <property type="match status" value="1"/>
</dbReference>
<protein>
    <submittedName>
        <fullName evidence="4">Ig-like domain-containing protein</fullName>
    </submittedName>
</protein>
<organism evidence="4 5">
    <name type="scientific">Sphingobacterium nematocida</name>
    <dbReference type="NCBI Taxonomy" id="1513896"/>
    <lineage>
        <taxon>Bacteria</taxon>
        <taxon>Pseudomonadati</taxon>
        <taxon>Bacteroidota</taxon>
        <taxon>Sphingobacteriia</taxon>
        <taxon>Sphingobacteriales</taxon>
        <taxon>Sphingobacteriaceae</taxon>
        <taxon>Sphingobacterium</taxon>
    </lineage>
</organism>
<evidence type="ECO:0000256" key="1">
    <source>
        <dbReference type="ARBA" id="ARBA00022729"/>
    </source>
</evidence>
<feature type="domain" description="SbsA Ig-like" evidence="3">
    <location>
        <begin position="51"/>
        <end position="150"/>
    </location>
</feature>
<name>A0A1T5DHW2_9SPHI</name>
<evidence type="ECO:0000256" key="2">
    <source>
        <dbReference type="SAM" id="Phobius"/>
    </source>
</evidence>
<gene>
    <name evidence="4" type="ORF">SAMN05660841_01967</name>
</gene>
<evidence type="ECO:0000259" key="3">
    <source>
        <dbReference type="Pfam" id="PF13205"/>
    </source>
</evidence>
<dbReference type="AlphaFoldDB" id="A0A1T5DHW2"/>
<keyword evidence="1" id="KW-0732">Signal</keyword>
<dbReference type="EMBL" id="FUZF01000007">
    <property type="protein sequence ID" value="SKB71080.1"/>
    <property type="molecule type" value="Genomic_DNA"/>
</dbReference>
<keyword evidence="5" id="KW-1185">Reference proteome</keyword>
<dbReference type="InterPro" id="IPR032812">
    <property type="entry name" value="SbsA_Ig"/>
</dbReference>
<accession>A0A1T5DHW2</accession>
<keyword evidence="2" id="KW-0812">Transmembrane</keyword>
<keyword evidence="2" id="KW-1133">Transmembrane helix</keyword>
<keyword evidence="2" id="KW-0472">Membrane</keyword>
<feature type="transmembrane region" description="Helical" evidence="2">
    <location>
        <begin position="20"/>
        <end position="37"/>
    </location>
</feature>
<sequence length="560" mass="65181">MIQESKNNKNTTVSLKTRLFQNTIILGFVFLISLTFFRCANMQRPTGGPKDSLPPKILNESPENYTTNFKAKEIVLTMDEYIKLNNQFKEFSISPDLDKQPEYKIRKKTLHIILPDSLEKNTTYTINFGKGLVDYNEGNPILNYNYVFATGPELDSLQITGSVTNAFTKVFDEKIDKDVKVLLIPTSQDTIFGKRKANIFTLVDSSGNFTFRNLKEDTYRIYALKEQNNDRIYNNPEESVGFIKDSIVLNRNISGVKIAYSKGKPEKFRTIEKKIEKNGRILLTFNQPIDDPNISIIEPQLKDDSYTIQYANSKDSLFTFIDKLDFDSIKFQIADNKNILDTVLIRRSKNEKYERFIEPILNINNKVDKIKHITLTATYPIANVDKAKILLTEDSTSRRNFQLQQDSIVKNLYHIRFNWKPNKNYELTLEEKAILSPFEDFNKEVKTKFTLDQSENYGDIKFKISGIEKDIPYIVELIDEKKEKVFDSRILVNTAEIFYNKFPGGKYSLRIIKDLNGNKRWDGADVYKKIQAEPIWYLDKTFTIRANWEQTENITLKFDD</sequence>
<reference evidence="5" key="1">
    <citation type="submission" date="2017-02" db="EMBL/GenBank/DDBJ databases">
        <authorList>
            <person name="Varghese N."/>
            <person name="Submissions S."/>
        </authorList>
    </citation>
    <scope>NUCLEOTIDE SEQUENCE [LARGE SCALE GENOMIC DNA]</scope>
    <source>
        <strain evidence="5">DSM 24091</strain>
    </source>
</reference>
<dbReference type="STRING" id="1513896.SAMN05660841_01967"/>
<dbReference type="Proteomes" id="UP000190150">
    <property type="component" value="Unassembled WGS sequence"/>
</dbReference>
<evidence type="ECO:0000313" key="4">
    <source>
        <dbReference type="EMBL" id="SKB71080.1"/>
    </source>
</evidence>
<proteinExistence type="predicted"/>
<dbReference type="OrthoDB" id="9809989at2"/>
<evidence type="ECO:0000313" key="5">
    <source>
        <dbReference type="Proteomes" id="UP000190150"/>
    </source>
</evidence>